<evidence type="ECO:0000313" key="1">
    <source>
        <dbReference type="EMBL" id="MBO8431197.1"/>
    </source>
</evidence>
<evidence type="ECO:0000313" key="2">
    <source>
        <dbReference type="Proteomes" id="UP000823632"/>
    </source>
</evidence>
<organism evidence="1 2">
    <name type="scientific">Candidatus Scatousia excrementipullorum</name>
    <dbReference type="NCBI Taxonomy" id="2840936"/>
    <lineage>
        <taxon>Bacteria</taxon>
        <taxon>Candidatus Scatousia</taxon>
    </lineage>
</organism>
<comment type="caution">
    <text evidence="1">The sequence shown here is derived from an EMBL/GenBank/DDBJ whole genome shotgun (WGS) entry which is preliminary data.</text>
</comment>
<accession>A0A9D9H0M1</accession>
<name>A0A9D9H0M1_9BACT</name>
<reference evidence="1" key="2">
    <citation type="journal article" date="2021" name="PeerJ">
        <title>Extensive microbial diversity within the chicken gut microbiome revealed by metagenomics and culture.</title>
        <authorList>
            <person name="Gilroy R."/>
            <person name="Ravi A."/>
            <person name="Getino M."/>
            <person name="Pursley I."/>
            <person name="Horton D.L."/>
            <person name="Alikhan N.F."/>
            <person name="Baker D."/>
            <person name="Gharbi K."/>
            <person name="Hall N."/>
            <person name="Watson M."/>
            <person name="Adriaenssens E.M."/>
            <person name="Foster-Nyarko E."/>
            <person name="Jarju S."/>
            <person name="Secka A."/>
            <person name="Antonio M."/>
            <person name="Oren A."/>
            <person name="Chaudhuri R.R."/>
            <person name="La Ragione R."/>
            <person name="Hildebrand F."/>
            <person name="Pallen M.J."/>
        </authorList>
    </citation>
    <scope>NUCLEOTIDE SEQUENCE</scope>
    <source>
        <strain evidence="1">10192</strain>
    </source>
</reference>
<gene>
    <name evidence="1" type="ORF">IAC76_07395</name>
</gene>
<sequence length="130" mass="15049">MQINFNPHINNKPAFNAKLKLNSPELKTAFAKEFIASEQKSWSNLRENIIKFKLMFPSDIVEAALKPTGHNTAELEVLNPQTMHIKSFEAVEKGNFMNDTFNRMFEFLTGNSYETKKFWTDDVAKDLFVK</sequence>
<dbReference type="Proteomes" id="UP000823632">
    <property type="component" value="Unassembled WGS sequence"/>
</dbReference>
<reference evidence="1" key="1">
    <citation type="submission" date="2020-10" db="EMBL/GenBank/DDBJ databases">
        <authorList>
            <person name="Gilroy R."/>
        </authorList>
    </citation>
    <scope>NUCLEOTIDE SEQUENCE</scope>
    <source>
        <strain evidence="1">10192</strain>
    </source>
</reference>
<dbReference type="EMBL" id="JADIND010000162">
    <property type="protein sequence ID" value="MBO8431197.1"/>
    <property type="molecule type" value="Genomic_DNA"/>
</dbReference>
<proteinExistence type="predicted"/>
<protein>
    <submittedName>
        <fullName evidence="1">Uncharacterized protein</fullName>
    </submittedName>
</protein>
<dbReference type="AlphaFoldDB" id="A0A9D9H0M1"/>